<dbReference type="SMART" id="SM00062">
    <property type="entry name" value="PBPb"/>
    <property type="match status" value="1"/>
</dbReference>
<name>A0A0A2FD33_9PORP</name>
<dbReference type="PANTHER" id="PTHR35936">
    <property type="entry name" value="MEMBRANE-BOUND LYTIC MUREIN TRANSGLYCOSYLASE F"/>
    <property type="match status" value="1"/>
</dbReference>
<gene>
    <name evidence="5" type="ORF">HR15_05395</name>
</gene>
<dbReference type="AlphaFoldDB" id="A0A0A2FD33"/>
<dbReference type="Pfam" id="PF01464">
    <property type="entry name" value="SLT"/>
    <property type="match status" value="1"/>
</dbReference>
<dbReference type="Pfam" id="PF00497">
    <property type="entry name" value="SBP_bac_3"/>
    <property type="match status" value="1"/>
</dbReference>
<dbReference type="InterPro" id="IPR023346">
    <property type="entry name" value="Lysozyme-like_dom_sf"/>
</dbReference>
<keyword evidence="2" id="KW-0732">Signal</keyword>
<evidence type="ECO:0000313" key="6">
    <source>
        <dbReference type="Proteomes" id="UP000030146"/>
    </source>
</evidence>
<evidence type="ECO:0000256" key="2">
    <source>
        <dbReference type="ARBA" id="ARBA00022729"/>
    </source>
</evidence>
<evidence type="ECO:0000256" key="1">
    <source>
        <dbReference type="ARBA" id="ARBA00004339"/>
    </source>
</evidence>
<comment type="caution">
    <text evidence="5">The sequence shown here is derived from an EMBL/GenBank/DDBJ whole genome shotgun (WGS) entry which is preliminary data.</text>
</comment>
<dbReference type="CDD" id="cd01009">
    <property type="entry name" value="PBP2_YfhD_N"/>
    <property type="match status" value="1"/>
</dbReference>
<evidence type="ECO:0000313" key="5">
    <source>
        <dbReference type="EMBL" id="KGN88032.1"/>
    </source>
</evidence>
<keyword evidence="6" id="KW-1185">Reference proteome</keyword>
<dbReference type="InterPro" id="IPR008258">
    <property type="entry name" value="Transglycosylase_SLT_dom_1"/>
</dbReference>
<dbReference type="GO" id="GO:0009279">
    <property type="term" value="C:cell outer membrane"/>
    <property type="evidence" value="ECO:0007669"/>
    <property type="project" value="UniProtKB-SubCell"/>
</dbReference>
<dbReference type="Proteomes" id="UP000030146">
    <property type="component" value="Unassembled WGS sequence"/>
</dbReference>
<evidence type="ECO:0000256" key="3">
    <source>
        <dbReference type="ARBA" id="ARBA00023237"/>
    </source>
</evidence>
<dbReference type="Gene3D" id="3.40.190.10">
    <property type="entry name" value="Periplasmic binding protein-like II"/>
    <property type="match status" value="2"/>
</dbReference>
<feature type="domain" description="Solute-binding protein family 3/N-terminal" evidence="4">
    <location>
        <begin position="100"/>
        <end position="327"/>
    </location>
</feature>
<dbReference type="CDD" id="cd13403">
    <property type="entry name" value="MLTF-like"/>
    <property type="match status" value="1"/>
</dbReference>
<protein>
    <submittedName>
        <fullName evidence="5">Transglycosylase</fullName>
    </submittedName>
</protein>
<comment type="subcellular location">
    <subcellularLocation>
        <location evidence="1">Cell outer membrane</location>
        <topology evidence="1">Peripheral membrane protein</topology>
    </subcellularLocation>
</comment>
<dbReference type="SUPFAM" id="SSF53850">
    <property type="entry name" value="Periplasmic binding protein-like II"/>
    <property type="match status" value="1"/>
</dbReference>
<proteinExistence type="predicted"/>
<dbReference type="EMBL" id="JRAK01000078">
    <property type="protein sequence ID" value="KGN88032.1"/>
    <property type="molecule type" value="Genomic_DNA"/>
</dbReference>
<dbReference type="InterPro" id="IPR001638">
    <property type="entry name" value="Solute-binding_3/MltF_N"/>
</dbReference>
<organism evidence="5 6">
    <name type="scientific">Porphyromonas gulae</name>
    <dbReference type="NCBI Taxonomy" id="111105"/>
    <lineage>
        <taxon>Bacteria</taxon>
        <taxon>Pseudomonadati</taxon>
        <taxon>Bacteroidota</taxon>
        <taxon>Bacteroidia</taxon>
        <taxon>Bacteroidales</taxon>
        <taxon>Porphyromonadaceae</taxon>
        <taxon>Porphyromonas</taxon>
    </lineage>
</organism>
<accession>A0A0A2FD33</accession>
<sequence length="527" mass="59148">MYRIRSSCAAAGFGSRFIGKSLSSFVKEMPVYLFNTVFIIVMPISKSYLRRQLLCLLGFAASILVGALSQSCRGCASGGGRADSIPCDSSVVSGLRSADTLRVATLSSSTTYFVYKDEEMGYEYELAKLLADSLGLTLVVEVVPNDEALYAAVDTGLVDMAITPQAATFKGKQKYLFVGPEEISGQVLVQRTDVNPRITNVTDLIGKPVTVMAHTRYADRLRHLNEEVGGGIDSLILSGDTLTTEDLITQVAKGEIDYTFADEQLARLARTYYRNIDISMRVGFGQRLQWIVRKDNHCLARWVNRWGESIPDKESYRAIQKRYFEMSKSNDEIEEEQSAPRPRIKLTKGSISQYDTIFKHYAEELRLGWSWHLLASIAYHESRFNAGIVGWSGARGLMGIMPRTGRRFGADKQELLDPEVSVRVSIRCLLVFKNEFPDVTDPEERLKFTLAAYNAGSGHVADARRLAAKYGGNPNVWDNNVEAYIRLKKDPNYYNDPVCRSGYLRGTETINYVRNVMARYQAYKQKD</sequence>
<keyword evidence="3" id="KW-0472">Membrane</keyword>
<dbReference type="SUPFAM" id="SSF53955">
    <property type="entry name" value="Lysozyme-like"/>
    <property type="match status" value="1"/>
</dbReference>
<dbReference type="Gene3D" id="1.10.530.10">
    <property type="match status" value="1"/>
</dbReference>
<keyword evidence="3" id="KW-0998">Cell outer membrane</keyword>
<reference evidence="5 6" key="1">
    <citation type="submission" date="2014-08" db="EMBL/GenBank/DDBJ databases">
        <title>Porphyromonas gulae strain:COT-052_OH3439 Genome sequencing.</title>
        <authorList>
            <person name="Wallis C."/>
            <person name="Deusch O."/>
            <person name="O'Flynn C."/>
            <person name="Davis I."/>
            <person name="Jospin G."/>
            <person name="Darling A.E."/>
            <person name="Coil D.A."/>
            <person name="Alexiev A."/>
            <person name="Horsfall A."/>
            <person name="Kirkwood N."/>
            <person name="Harris S."/>
            <person name="Eisen J.A."/>
        </authorList>
    </citation>
    <scope>NUCLEOTIDE SEQUENCE [LARGE SCALE GENOMIC DNA]</scope>
    <source>
        <strain evidence="6">COT-052 OH3439</strain>
    </source>
</reference>
<evidence type="ECO:0000259" key="4">
    <source>
        <dbReference type="SMART" id="SM00062"/>
    </source>
</evidence>
<dbReference type="PANTHER" id="PTHR35936:SF32">
    <property type="entry name" value="MEMBRANE-BOUND LYTIC MUREIN TRANSGLYCOSYLASE F"/>
    <property type="match status" value="1"/>
</dbReference>